<evidence type="ECO:0000256" key="7">
    <source>
        <dbReference type="SAM" id="Phobius"/>
    </source>
</evidence>
<dbReference type="FunFam" id="1.20.1250.20:FF:000064">
    <property type="entry name" value="MFS allantoate transporter"/>
    <property type="match status" value="1"/>
</dbReference>
<keyword evidence="2" id="KW-0813">Transport</keyword>
<evidence type="ECO:0000256" key="3">
    <source>
        <dbReference type="ARBA" id="ARBA00022692"/>
    </source>
</evidence>
<dbReference type="PROSITE" id="PS50850">
    <property type="entry name" value="MFS"/>
    <property type="match status" value="1"/>
</dbReference>
<keyword evidence="4 7" id="KW-1133">Transmembrane helix</keyword>
<dbReference type="GeneID" id="63759835"/>
<feature type="transmembrane region" description="Helical" evidence="7">
    <location>
        <begin position="285"/>
        <end position="309"/>
    </location>
</feature>
<dbReference type="STRING" id="1036612.A0A1L9TPN9"/>
<name>A0A1L9TPN9_9EURO</name>
<proteinExistence type="inferred from homology"/>
<dbReference type="EMBL" id="KV878584">
    <property type="protein sequence ID" value="OJJ61390.1"/>
    <property type="molecule type" value="Genomic_DNA"/>
</dbReference>
<comment type="subcellular location">
    <subcellularLocation>
        <location evidence="1">Membrane</location>
        <topology evidence="1">Multi-pass membrane protein</topology>
    </subcellularLocation>
</comment>
<feature type="transmembrane region" description="Helical" evidence="7">
    <location>
        <begin position="379"/>
        <end position="398"/>
    </location>
</feature>
<feature type="transmembrane region" description="Helical" evidence="7">
    <location>
        <begin position="53"/>
        <end position="73"/>
    </location>
</feature>
<feature type="transmembrane region" description="Helical" evidence="7">
    <location>
        <begin position="151"/>
        <end position="172"/>
    </location>
</feature>
<evidence type="ECO:0000256" key="1">
    <source>
        <dbReference type="ARBA" id="ARBA00004141"/>
    </source>
</evidence>
<dbReference type="GO" id="GO:0022857">
    <property type="term" value="F:transmembrane transporter activity"/>
    <property type="evidence" value="ECO:0007669"/>
    <property type="project" value="InterPro"/>
</dbReference>
<accession>A0A1L9TPN9</accession>
<dbReference type="Pfam" id="PF07690">
    <property type="entry name" value="MFS_1"/>
    <property type="match status" value="1"/>
</dbReference>
<dbReference type="VEuPathDB" id="FungiDB:ASPSYDRAFT_199279"/>
<evidence type="ECO:0000313" key="9">
    <source>
        <dbReference type="EMBL" id="OJJ61390.1"/>
    </source>
</evidence>
<dbReference type="RefSeq" id="XP_040705196.1">
    <property type="nucleotide sequence ID" value="XM_040843762.1"/>
</dbReference>
<feature type="transmembrane region" description="Helical" evidence="7">
    <location>
        <begin position="444"/>
        <end position="465"/>
    </location>
</feature>
<dbReference type="OrthoDB" id="6730379at2759"/>
<dbReference type="GO" id="GO:0016020">
    <property type="term" value="C:membrane"/>
    <property type="evidence" value="ECO:0007669"/>
    <property type="project" value="UniProtKB-SubCell"/>
</dbReference>
<dbReference type="AlphaFoldDB" id="A0A1L9TPN9"/>
<keyword evidence="5 7" id="KW-0472">Membrane</keyword>
<dbReference type="Proteomes" id="UP000184356">
    <property type="component" value="Unassembled WGS sequence"/>
</dbReference>
<evidence type="ECO:0000256" key="6">
    <source>
        <dbReference type="ARBA" id="ARBA00037968"/>
    </source>
</evidence>
<evidence type="ECO:0000256" key="4">
    <source>
        <dbReference type="ARBA" id="ARBA00022989"/>
    </source>
</evidence>
<evidence type="ECO:0000256" key="2">
    <source>
        <dbReference type="ARBA" id="ARBA00022448"/>
    </source>
</evidence>
<protein>
    <recommendedName>
        <fullName evidence="8">Major facilitator superfamily (MFS) profile domain-containing protein</fullName>
    </recommendedName>
</protein>
<feature type="transmembrane region" description="Helical" evidence="7">
    <location>
        <begin position="127"/>
        <end position="145"/>
    </location>
</feature>
<dbReference type="Gene3D" id="1.20.1250.20">
    <property type="entry name" value="MFS general substrate transporter like domains"/>
    <property type="match status" value="2"/>
</dbReference>
<dbReference type="PANTHER" id="PTHR43791:SF103">
    <property type="entry name" value="MAJOR FACILITATOR SUPERFAMILY (MFS) PROFILE DOMAIN-CONTAINING PROTEIN-RELATED"/>
    <property type="match status" value="1"/>
</dbReference>
<organism evidence="9 10">
    <name type="scientific">Aspergillus sydowii CBS 593.65</name>
    <dbReference type="NCBI Taxonomy" id="1036612"/>
    <lineage>
        <taxon>Eukaryota</taxon>
        <taxon>Fungi</taxon>
        <taxon>Dikarya</taxon>
        <taxon>Ascomycota</taxon>
        <taxon>Pezizomycotina</taxon>
        <taxon>Eurotiomycetes</taxon>
        <taxon>Eurotiomycetidae</taxon>
        <taxon>Eurotiales</taxon>
        <taxon>Aspergillaceae</taxon>
        <taxon>Aspergillus</taxon>
        <taxon>Aspergillus subgen. Nidulantes</taxon>
    </lineage>
</organism>
<gene>
    <name evidence="9" type="ORF">ASPSYDRAFT_199279</name>
</gene>
<dbReference type="SUPFAM" id="SSF103473">
    <property type="entry name" value="MFS general substrate transporter"/>
    <property type="match status" value="1"/>
</dbReference>
<keyword evidence="3 7" id="KW-0812">Transmembrane</keyword>
<dbReference type="InterPro" id="IPR011701">
    <property type="entry name" value="MFS"/>
</dbReference>
<feature type="transmembrane region" description="Helical" evidence="7">
    <location>
        <begin position="184"/>
        <end position="203"/>
    </location>
</feature>
<dbReference type="InterPro" id="IPR020846">
    <property type="entry name" value="MFS_dom"/>
</dbReference>
<reference evidence="10" key="1">
    <citation type="journal article" date="2017" name="Genome Biol.">
        <title>Comparative genomics reveals high biological diversity and specific adaptations in the industrially and medically important fungal genus Aspergillus.</title>
        <authorList>
            <person name="de Vries R.P."/>
            <person name="Riley R."/>
            <person name="Wiebenga A."/>
            <person name="Aguilar-Osorio G."/>
            <person name="Amillis S."/>
            <person name="Uchima C.A."/>
            <person name="Anderluh G."/>
            <person name="Asadollahi M."/>
            <person name="Askin M."/>
            <person name="Barry K."/>
            <person name="Battaglia E."/>
            <person name="Bayram O."/>
            <person name="Benocci T."/>
            <person name="Braus-Stromeyer S.A."/>
            <person name="Caldana C."/>
            <person name="Canovas D."/>
            <person name="Cerqueira G.C."/>
            <person name="Chen F."/>
            <person name="Chen W."/>
            <person name="Choi C."/>
            <person name="Clum A."/>
            <person name="Dos Santos R.A."/>
            <person name="Damasio A.R."/>
            <person name="Diallinas G."/>
            <person name="Emri T."/>
            <person name="Fekete E."/>
            <person name="Flipphi M."/>
            <person name="Freyberg S."/>
            <person name="Gallo A."/>
            <person name="Gournas C."/>
            <person name="Habgood R."/>
            <person name="Hainaut M."/>
            <person name="Harispe M.L."/>
            <person name="Henrissat B."/>
            <person name="Hilden K.S."/>
            <person name="Hope R."/>
            <person name="Hossain A."/>
            <person name="Karabika E."/>
            <person name="Karaffa L."/>
            <person name="Karanyi Z."/>
            <person name="Krasevec N."/>
            <person name="Kuo A."/>
            <person name="Kusch H."/>
            <person name="LaButti K."/>
            <person name="Lagendijk E.L."/>
            <person name="Lapidus A."/>
            <person name="Levasseur A."/>
            <person name="Lindquist E."/>
            <person name="Lipzen A."/>
            <person name="Logrieco A.F."/>
            <person name="MacCabe A."/>
            <person name="Maekelae M.R."/>
            <person name="Malavazi I."/>
            <person name="Melin P."/>
            <person name="Meyer V."/>
            <person name="Mielnichuk N."/>
            <person name="Miskei M."/>
            <person name="Molnar A.P."/>
            <person name="Mule G."/>
            <person name="Ngan C.Y."/>
            <person name="Orejas M."/>
            <person name="Orosz E."/>
            <person name="Ouedraogo J.P."/>
            <person name="Overkamp K.M."/>
            <person name="Park H.-S."/>
            <person name="Perrone G."/>
            <person name="Piumi F."/>
            <person name="Punt P.J."/>
            <person name="Ram A.F."/>
            <person name="Ramon A."/>
            <person name="Rauscher S."/>
            <person name="Record E."/>
            <person name="Riano-Pachon D.M."/>
            <person name="Robert V."/>
            <person name="Roehrig J."/>
            <person name="Ruller R."/>
            <person name="Salamov A."/>
            <person name="Salih N.S."/>
            <person name="Samson R.A."/>
            <person name="Sandor E."/>
            <person name="Sanguinetti M."/>
            <person name="Schuetze T."/>
            <person name="Sepcic K."/>
            <person name="Shelest E."/>
            <person name="Sherlock G."/>
            <person name="Sophianopoulou V."/>
            <person name="Squina F.M."/>
            <person name="Sun H."/>
            <person name="Susca A."/>
            <person name="Todd R.B."/>
            <person name="Tsang A."/>
            <person name="Unkles S.E."/>
            <person name="van de Wiele N."/>
            <person name="van Rossen-Uffink D."/>
            <person name="Oliveira J.V."/>
            <person name="Vesth T.C."/>
            <person name="Visser J."/>
            <person name="Yu J.-H."/>
            <person name="Zhou M."/>
            <person name="Andersen M.R."/>
            <person name="Archer D.B."/>
            <person name="Baker S.E."/>
            <person name="Benoit I."/>
            <person name="Brakhage A.A."/>
            <person name="Braus G.H."/>
            <person name="Fischer R."/>
            <person name="Frisvad J.C."/>
            <person name="Goldman G.H."/>
            <person name="Houbraken J."/>
            <person name="Oakley B."/>
            <person name="Pocsi I."/>
            <person name="Scazzocchio C."/>
            <person name="Seiboth B."/>
            <person name="vanKuyk P.A."/>
            <person name="Wortman J."/>
            <person name="Dyer P.S."/>
            <person name="Grigoriev I.V."/>
        </authorList>
    </citation>
    <scope>NUCLEOTIDE SEQUENCE [LARGE SCALE GENOMIC DNA]</scope>
    <source>
        <strain evidence="10">CBS 593.65</strain>
    </source>
</reference>
<feature type="transmembrane region" description="Helical" evidence="7">
    <location>
        <begin position="349"/>
        <end position="367"/>
    </location>
</feature>
<dbReference type="PANTHER" id="PTHR43791">
    <property type="entry name" value="PERMEASE-RELATED"/>
    <property type="match status" value="1"/>
</dbReference>
<feature type="transmembrane region" description="Helical" evidence="7">
    <location>
        <begin position="410"/>
        <end position="432"/>
    </location>
</feature>
<dbReference type="InterPro" id="IPR036259">
    <property type="entry name" value="MFS_trans_sf"/>
</dbReference>
<keyword evidence="10" id="KW-1185">Reference proteome</keyword>
<feature type="transmembrane region" description="Helical" evidence="7">
    <location>
        <begin position="93"/>
        <end position="115"/>
    </location>
</feature>
<comment type="similarity">
    <text evidence="6">Belongs to the major facilitator superfamily. Allantoate permease family.</text>
</comment>
<evidence type="ECO:0000256" key="5">
    <source>
        <dbReference type="ARBA" id="ARBA00023136"/>
    </source>
</evidence>
<feature type="transmembrane region" description="Helical" evidence="7">
    <location>
        <begin position="321"/>
        <end position="344"/>
    </location>
</feature>
<feature type="domain" description="Major facilitator superfamily (MFS) profile" evidence="8">
    <location>
        <begin position="55"/>
        <end position="469"/>
    </location>
</feature>
<feature type="transmembrane region" description="Helical" evidence="7">
    <location>
        <begin position="215"/>
        <end position="235"/>
    </location>
</feature>
<sequence length="505" mass="55706">MEKSQSLGEAPEIQKEGIFPATKQGTNEVDLGEVLELELDPEEASRVRRKLDLILLPLMCFAYFLQFVDKLVLSQATLFNLREDLNLQGNQYSWTSAIFYFGYLAWSWPNSYLIVRLPIGKYLGTTIFLWGGILMCHAATTNFAGLMTARFFLGVGEAAVAPGFSLIIGMFYTRREQPLRQSAWYFGNCLGALLGGLIGYGIGHINAPGVNRWQMLFLILGAITSAFGLVIVALLPDSPTQAIFLTQAERKIALRRTLENKTGVMDNKKFQWDQARQALADPQTWFLVLCTFCMNLANGGLTSFLAILINGFGFGTFQSLLLQMPAGGVEIIALVVTSTVATYVRSTRLAMLALCNAVSVAGMAMVWKVDPEQKAVRLLGLSLGIAYAMGIPISMSLMSSNVASFTKRSVVSALIFMAYCVGNIVGPQFFLASEAPSYPTGIKASLSGLVLGIFWCGCLFAYYSWENKRRDRLYGRPSDVSTADEVQDELSNKTDREIQSFRYVL</sequence>
<evidence type="ECO:0000259" key="8">
    <source>
        <dbReference type="PROSITE" id="PS50850"/>
    </source>
</evidence>
<evidence type="ECO:0000313" key="10">
    <source>
        <dbReference type="Proteomes" id="UP000184356"/>
    </source>
</evidence>